<feature type="compositionally biased region" description="Polar residues" evidence="1">
    <location>
        <begin position="157"/>
        <end position="166"/>
    </location>
</feature>
<keyword evidence="2" id="KW-0812">Transmembrane</keyword>
<evidence type="ECO:0000313" key="4">
    <source>
        <dbReference type="Proteomes" id="UP000682951"/>
    </source>
</evidence>
<organism evidence="3 4">
    <name type="scientific">Campylobacter anatolicus</name>
    <dbReference type="NCBI Taxonomy" id="2829105"/>
    <lineage>
        <taxon>Bacteria</taxon>
        <taxon>Pseudomonadati</taxon>
        <taxon>Campylobacterota</taxon>
        <taxon>Epsilonproteobacteria</taxon>
        <taxon>Campylobacterales</taxon>
        <taxon>Campylobacteraceae</taxon>
        <taxon>Campylobacter</taxon>
    </lineage>
</organism>
<reference evidence="3 4" key="1">
    <citation type="submission" date="2021-04" db="EMBL/GenBank/DDBJ databases">
        <title>Molecular and phenotypic characterization and identification of bacterial isolates recovered from the Anatolian ground squirrels (Spermophilus xanthoprymnus) and which have the potential to form a new species in the Campylobacter genus.</title>
        <authorList>
            <person name="Aydin F."/>
            <person name="Abay S."/>
            <person name="Kayman T."/>
            <person name="Karakaya E."/>
            <person name="Mustak H.K."/>
            <person name="Mustak I.B."/>
            <person name="Bilgin N."/>
            <person name="Duzler A."/>
            <person name="Sahin O."/>
            <person name="Guran O."/>
            <person name="Saticioglu I.B."/>
        </authorList>
    </citation>
    <scope>NUCLEOTIDE SEQUENCE [LARGE SCALE GENOMIC DNA]</scope>
    <source>
        <strain evidence="4">faydin-G24</strain>
    </source>
</reference>
<accession>A0ABS5HIF2</accession>
<evidence type="ECO:0000313" key="3">
    <source>
        <dbReference type="EMBL" id="MBR8464050.1"/>
    </source>
</evidence>
<gene>
    <name evidence="3" type="ORF">KDD93_05620</name>
</gene>
<protein>
    <submittedName>
        <fullName evidence="3">Uncharacterized protein</fullName>
    </submittedName>
</protein>
<feature type="compositionally biased region" description="Basic and acidic residues" evidence="1">
    <location>
        <begin position="113"/>
        <end position="123"/>
    </location>
</feature>
<feature type="region of interest" description="Disordered" evidence="1">
    <location>
        <begin position="153"/>
        <end position="177"/>
    </location>
</feature>
<evidence type="ECO:0000256" key="2">
    <source>
        <dbReference type="SAM" id="Phobius"/>
    </source>
</evidence>
<sequence length="177" mass="20539">MLESSDIARLEKAYEIYKSKNKGYKFDYKILFLVAIFVIFAIYLFAINPKSKQNTIVMQNTTIHHTQPQKEHNQTAQIIYEVKLKSEQAKAKFEESQRQDELANKIAKKIEQSLKIKEPKDTNQDISQTQSNQNDTNEQGWLKLNFIEIMGEPNAGFDQNSSTPKVQIQMHDIKGEK</sequence>
<keyword evidence="2" id="KW-0472">Membrane</keyword>
<dbReference type="EMBL" id="JAGSSW010000005">
    <property type="protein sequence ID" value="MBR8464050.1"/>
    <property type="molecule type" value="Genomic_DNA"/>
</dbReference>
<feature type="transmembrane region" description="Helical" evidence="2">
    <location>
        <begin position="28"/>
        <end position="46"/>
    </location>
</feature>
<feature type="region of interest" description="Disordered" evidence="1">
    <location>
        <begin position="113"/>
        <end position="139"/>
    </location>
</feature>
<feature type="compositionally biased region" description="Polar residues" evidence="1">
    <location>
        <begin position="124"/>
        <end position="139"/>
    </location>
</feature>
<name>A0ABS5HIF2_9BACT</name>
<dbReference type="RefSeq" id="WP_212142046.1">
    <property type="nucleotide sequence ID" value="NZ_JAGSSW010000005.1"/>
</dbReference>
<comment type="caution">
    <text evidence="3">The sequence shown here is derived from an EMBL/GenBank/DDBJ whole genome shotgun (WGS) entry which is preliminary data.</text>
</comment>
<dbReference type="Proteomes" id="UP000682951">
    <property type="component" value="Unassembled WGS sequence"/>
</dbReference>
<evidence type="ECO:0000256" key="1">
    <source>
        <dbReference type="SAM" id="MobiDB-lite"/>
    </source>
</evidence>
<keyword evidence="2" id="KW-1133">Transmembrane helix</keyword>
<proteinExistence type="predicted"/>
<keyword evidence="4" id="KW-1185">Reference proteome</keyword>